<protein>
    <submittedName>
        <fullName evidence="1">Uncharacterized protein</fullName>
    </submittedName>
</protein>
<evidence type="ECO:0000313" key="1">
    <source>
        <dbReference type="EMBL" id="MFD2891275.1"/>
    </source>
</evidence>
<keyword evidence="2" id="KW-1185">Reference proteome</keyword>
<reference evidence="2" key="1">
    <citation type="journal article" date="2019" name="Int. J. Syst. Evol. Microbiol.">
        <title>The Global Catalogue of Microorganisms (GCM) 10K type strain sequencing project: providing services to taxonomists for standard genome sequencing and annotation.</title>
        <authorList>
            <consortium name="The Broad Institute Genomics Platform"/>
            <consortium name="The Broad Institute Genome Sequencing Center for Infectious Disease"/>
            <person name="Wu L."/>
            <person name="Ma J."/>
        </authorList>
    </citation>
    <scope>NUCLEOTIDE SEQUENCE [LARGE SCALE GENOMIC DNA]</scope>
    <source>
        <strain evidence="2">KCTC 22671</strain>
    </source>
</reference>
<comment type="caution">
    <text evidence="1">The sequence shown here is derived from an EMBL/GenBank/DDBJ whole genome shotgun (WGS) entry which is preliminary data.</text>
</comment>
<accession>A0ABW5YJT3</accession>
<gene>
    <name evidence="1" type="ORF">ACFS5J_04520</name>
</gene>
<sequence>MKNSIYKHIGTFAPNDITALEDIITLSKQQNSLVKNNEFAYYLVCDEGNYAIKLTDLMKLQVFTLVYKTNIPYREKVNKFYLDNNMAHGKPKNEQNIGFLKFLKNFQLGIEYYEADENFENWKKLELNSSENDINKTPC</sequence>
<dbReference type="EMBL" id="JBHUPC010000012">
    <property type="protein sequence ID" value="MFD2891275.1"/>
    <property type="molecule type" value="Genomic_DNA"/>
</dbReference>
<evidence type="ECO:0000313" key="2">
    <source>
        <dbReference type="Proteomes" id="UP001597534"/>
    </source>
</evidence>
<organism evidence="1 2">
    <name type="scientific">Flavobacterium chuncheonense</name>
    <dbReference type="NCBI Taxonomy" id="2026653"/>
    <lineage>
        <taxon>Bacteria</taxon>
        <taxon>Pseudomonadati</taxon>
        <taxon>Bacteroidota</taxon>
        <taxon>Flavobacteriia</taxon>
        <taxon>Flavobacteriales</taxon>
        <taxon>Flavobacteriaceae</taxon>
        <taxon>Flavobacterium</taxon>
    </lineage>
</organism>
<proteinExistence type="predicted"/>
<dbReference type="RefSeq" id="WP_379810840.1">
    <property type="nucleotide sequence ID" value="NZ_JBHUPC010000012.1"/>
</dbReference>
<dbReference type="Proteomes" id="UP001597534">
    <property type="component" value="Unassembled WGS sequence"/>
</dbReference>
<name>A0ABW5YJT3_9FLAO</name>